<dbReference type="InterPro" id="IPR000182">
    <property type="entry name" value="GNAT_dom"/>
</dbReference>
<feature type="domain" description="N-acetyltransferase" evidence="3">
    <location>
        <begin position="5"/>
        <end position="170"/>
    </location>
</feature>
<dbReference type="CDD" id="cd04301">
    <property type="entry name" value="NAT_SF"/>
    <property type="match status" value="1"/>
</dbReference>
<evidence type="ECO:0000256" key="1">
    <source>
        <dbReference type="ARBA" id="ARBA00022679"/>
    </source>
</evidence>
<keyword evidence="2" id="KW-0012">Acyltransferase</keyword>
<dbReference type="Gene3D" id="3.40.630.30">
    <property type="match status" value="1"/>
</dbReference>
<dbReference type="EMBL" id="JAEKNS010000050">
    <property type="protein sequence ID" value="MBJ7594075.1"/>
    <property type="molecule type" value="Genomic_DNA"/>
</dbReference>
<dbReference type="Pfam" id="PF00583">
    <property type="entry name" value="Acetyltransf_1"/>
    <property type="match status" value="1"/>
</dbReference>
<proteinExistence type="predicted"/>
<dbReference type="PROSITE" id="PS51186">
    <property type="entry name" value="GNAT"/>
    <property type="match status" value="1"/>
</dbReference>
<comment type="caution">
    <text evidence="4">The sequence shown here is derived from an EMBL/GenBank/DDBJ whole genome shotgun (WGS) entry which is preliminary data.</text>
</comment>
<gene>
    <name evidence="4" type="ORF">JF886_04305</name>
</gene>
<dbReference type="SUPFAM" id="SSF55729">
    <property type="entry name" value="Acyl-CoA N-acyltransferases (Nat)"/>
    <property type="match status" value="1"/>
</dbReference>
<evidence type="ECO:0000313" key="4">
    <source>
        <dbReference type="EMBL" id="MBJ7594075.1"/>
    </source>
</evidence>
<accession>A0A934K1D6</accession>
<dbReference type="InterPro" id="IPR050832">
    <property type="entry name" value="Bact_Acetyltransf"/>
</dbReference>
<evidence type="ECO:0000259" key="3">
    <source>
        <dbReference type="PROSITE" id="PS51186"/>
    </source>
</evidence>
<reference evidence="4 5" key="1">
    <citation type="submission" date="2020-10" db="EMBL/GenBank/DDBJ databases">
        <title>Ca. Dormibacterota MAGs.</title>
        <authorList>
            <person name="Montgomery K."/>
        </authorList>
    </citation>
    <scope>NUCLEOTIDE SEQUENCE [LARGE SCALE GENOMIC DNA]</scope>
    <source>
        <strain evidence="4">SC8812_S17_18</strain>
    </source>
</reference>
<dbReference type="Proteomes" id="UP000606991">
    <property type="component" value="Unassembled WGS sequence"/>
</dbReference>
<sequence>MTTTVCVRPVRPGEYEEAGAVTALAYGDFMPPVRDSGMYEKRLADVAGRATRALVLVADLDGTIAATATLELDQRINPDSQQPLLEADEAHLRMLGVHPDHRRRGIGRLLVDACIEHAREWGKRRLTLDTTERMVGARALYEGMGFRFRGYSDRIPEVLILMYEREVTADLPCLQDPCR</sequence>
<organism evidence="4 5">
    <name type="scientific">Candidatus Aeolococcus gillhamiae</name>
    <dbReference type="NCBI Taxonomy" id="3127015"/>
    <lineage>
        <taxon>Bacteria</taxon>
        <taxon>Bacillati</taxon>
        <taxon>Candidatus Dormiibacterota</taxon>
        <taxon>Candidatus Dormibacteria</taxon>
        <taxon>Candidatus Aeolococcales</taxon>
        <taxon>Candidatus Aeolococcaceae</taxon>
        <taxon>Candidatus Aeolococcus</taxon>
    </lineage>
</organism>
<dbReference type="InterPro" id="IPR016181">
    <property type="entry name" value="Acyl_CoA_acyltransferase"/>
</dbReference>
<keyword evidence="1" id="KW-0808">Transferase</keyword>
<protein>
    <submittedName>
        <fullName evidence="4">GNAT family N-acetyltransferase</fullName>
    </submittedName>
</protein>
<dbReference type="PANTHER" id="PTHR43877">
    <property type="entry name" value="AMINOALKYLPHOSPHONATE N-ACETYLTRANSFERASE-RELATED-RELATED"/>
    <property type="match status" value="1"/>
</dbReference>
<name>A0A934K1D6_9BACT</name>
<evidence type="ECO:0000313" key="5">
    <source>
        <dbReference type="Proteomes" id="UP000606991"/>
    </source>
</evidence>
<dbReference type="GO" id="GO:0016747">
    <property type="term" value="F:acyltransferase activity, transferring groups other than amino-acyl groups"/>
    <property type="evidence" value="ECO:0007669"/>
    <property type="project" value="InterPro"/>
</dbReference>
<evidence type="ECO:0000256" key="2">
    <source>
        <dbReference type="ARBA" id="ARBA00023315"/>
    </source>
</evidence>
<dbReference type="RefSeq" id="WP_337309970.1">
    <property type="nucleotide sequence ID" value="NZ_JAEKNS010000050.1"/>
</dbReference>
<dbReference type="AlphaFoldDB" id="A0A934K1D6"/>